<evidence type="ECO:0000313" key="2">
    <source>
        <dbReference type="Proteomes" id="UP000635142"/>
    </source>
</evidence>
<dbReference type="InterPro" id="IPR018641">
    <property type="entry name" value="Trfase_1_rSAM/seldom-assoc"/>
</dbReference>
<dbReference type="NCBIfam" id="TIGR04282">
    <property type="entry name" value="glyco_like_cofC"/>
    <property type="match status" value="1"/>
</dbReference>
<dbReference type="PANTHER" id="PTHR36529:SF1">
    <property type="entry name" value="GLYCOSYLTRANSFERASE"/>
    <property type="match status" value="1"/>
</dbReference>
<gene>
    <name evidence="1" type="ORF">H9Q16_16250</name>
</gene>
<name>A0A927HHQ2_9RHOB</name>
<sequence length="202" mass="22336">MRRTLIVMIKEPRPGRVKTRLGRQIGMIPAAWWFRHQVKRLLRDIRDPRWQVVLAVAPDLAGLHSRVWPGDLPRWPQGRGDLGDRMARMLRLGRGGPACVIGADIPGISRRHVARAFAALGDHDAVFGPAPDGGYWLVGLKHPARQPAGFMKDIRWSTEHALTDTMATLPDHRIAQVACLHDVDTADDLHVTAAGARATSGQ</sequence>
<dbReference type="EMBL" id="JACTAG010000002">
    <property type="protein sequence ID" value="MBD3665485.1"/>
    <property type="molecule type" value="Genomic_DNA"/>
</dbReference>
<comment type="caution">
    <text evidence="1">The sequence shown here is derived from an EMBL/GenBank/DDBJ whole genome shotgun (WGS) entry which is preliminary data.</text>
</comment>
<dbReference type="InterPro" id="IPR029044">
    <property type="entry name" value="Nucleotide-diphossugar_trans"/>
</dbReference>
<keyword evidence="2" id="KW-1185">Reference proteome</keyword>
<evidence type="ECO:0000313" key="1">
    <source>
        <dbReference type="EMBL" id="MBD3665485.1"/>
    </source>
</evidence>
<dbReference type="SUPFAM" id="SSF53448">
    <property type="entry name" value="Nucleotide-diphospho-sugar transferases"/>
    <property type="match status" value="1"/>
</dbReference>
<dbReference type="PANTHER" id="PTHR36529">
    <property type="entry name" value="SLL1095 PROTEIN"/>
    <property type="match status" value="1"/>
</dbReference>
<protein>
    <submittedName>
        <fullName evidence="1">TIGR04282 family arsenosugar biosynthesis glycosyltransferase</fullName>
    </submittedName>
</protein>
<accession>A0A927HHQ2</accession>
<dbReference type="Pfam" id="PF09837">
    <property type="entry name" value="DUF2064"/>
    <property type="match status" value="1"/>
</dbReference>
<dbReference type="RefSeq" id="WP_191076458.1">
    <property type="nucleotide sequence ID" value="NZ_JACTAG010000002.1"/>
</dbReference>
<reference evidence="1" key="1">
    <citation type="submission" date="2020-08" db="EMBL/GenBank/DDBJ databases">
        <title>Sulfitobacter aestuariivivens sp. nov., isolated from a tidal flat.</title>
        <authorList>
            <person name="Park S."/>
            <person name="Yoon J.-H."/>
        </authorList>
    </citation>
    <scope>NUCLEOTIDE SEQUENCE</scope>
    <source>
        <strain evidence="1">TSTF-M16</strain>
    </source>
</reference>
<organism evidence="1 2">
    <name type="scientific">Sulfitobacter aestuariivivens</name>
    <dbReference type="NCBI Taxonomy" id="2766981"/>
    <lineage>
        <taxon>Bacteria</taxon>
        <taxon>Pseudomonadati</taxon>
        <taxon>Pseudomonadota</taxon>
        <taxon>Alphaproteobacteria</taxon>
        <taxon>Rhodobacterales</taxon>
        <taxon>Roseobacteraceae</taxon>
        <taxon>Sulfitobacter</taxon>
    </lineage>
</organism>
<dbReference type="Proteomes" id="UP000635142">
    <property type="component" value="Unassembled WGS sequence"/>
</dbReference>
<dbReference type="Gene3D" id="3.90.550.10">
    <property type="entry name" value="Spore Coat Polysaccharide Biosynthesis Protein SpsA, Chain A"/>
    <property type="match status" value="1"/>
</dbReference>
<proteinExistence type="predicted"/>
<dbReference type="AlphaFoldDB" id="A0A927HHQ2"/>